<proteinExistence type="predicted"/>
<dbReference type="PANTHER" id="PTHR34615">
    <property type="entry name" value="PX DOMAIN-CONTAINING PROTEIN"/>
    <property type="match status" value="1"/>
</dbReference>
<keyword evidence="3" id="KW-1185">Reference proteome</keyword>
<reference evidence="1" key="1">
    <citation type="submission" date="2020-04" db="EMBL/GenBank/DDBJ databases">
        <title>Hybrid Assembly of Korean Phytophthora infestans isolates.</title>
        <authorList>
            <person name="Prokchorchik M."/>
            <person name="Lee Y."/>
            <person name="Seo J."/>
            <person name="Cho J.-H."/>
            <person name="Park Y.-E."/>
            <person name="Jang D.-C."/>
            <person name="Im J.-S."/>
            <person name="Choi J.-G."/>
            <person name="Park H.-J."/>
            <person name="Lee G.-B."/>
            <person name="Lee Y.-G."/>
            <person name="Hong S.-Y."/>
            <person name="Cho K."/>
            <person name="Sohn K.H."/>
        </authorList>
    </citation>
    <scope>NUCLEOTIDE SEQUENCE</scope>
    <source>
        <strain evidence="1">KR_1_A1</strain>
        <strain evidence="2">KR_2_A2</strain>
    </source>
</reference>
<dbReference type="Proteomes" id="UP000704712">
    <property type="component" value="Unassembled WGS sequence"/>
</dbReference>
<dbReference type="EMBL" id="JAACNO010000374">
    <property type="protein sequence ID" value="KAF4148023.1"/>
    <property type="molecule type" value="Genomic_DNA"/>
</dbReference>
<comment type="caution">
    <text evidence="1">The sequence shown here is derived from an EMBL/GenBank/DDBJ whole genome shotgun (WGS) entry which is preliminary data.</text>
</comment>
<dbReference type="Proteomes" id="UP000602510">
    <property type="component" value="Unassembled WGS sequence"/>
</dbReference>
<dbReference type="PANTHER" id="PTHR34615:SF1">
    <property type="entry name" value="PX DOMAIN-CONTAINING PROTEIN"/>
    <property type="match status" value="1"/>
</dbReference>
<organism evidence="1 3">
    <name type="scientific">Phytophthora infestans</name>
    <name type="common">Potato late blight agent</name>
    <name type="synonym">Botrytis infestans</name>
    <dbReference type="NCBI Taxonomy" id="4787"/>
    <lineage>
        <taxon>Eukaryota</taxon>
        <taxon>Sar</taxon>
        <taxon>Stramenopiles</taxon>
        <taxon>Oomycota</taxon>
        <taxon>Peronosporomycetes</taxon>
        <taxon>Peronosporales</taxon>
        <taxon>Peronosporaceae</taxon>
        <taxon>Phytophthora</taxon>
    </lineage>
</organism>
<dbReference type="AlphaFoldDB" id="A0A833WG76"/>
<sequence>MSFNSSNYFPSLQRYRVSAFEALCIFLRRMAYPARLEDREDLFGRDPTAISSISNAVLEYLYDSFSHLLLFDMLNAPNLQAFASAIYVKGARLRLYYGAVRDICRPAKNQKYVYN</sequence>
<accession>A0A833WG76</accession>
<evidence type="ECO:0000313" key="3">
    <source>
        <dbReference type="Proteomes" id="UP000602510"/>
    </source>
</evidence>
<name>A0A833WG76_PHYIN</name>
<evidence type="ECO:0000313" key="1">
    <source>
        <dbReference type="EMBL" id="KAF4040938.1"/>
    </source>
</evidence>
<protein>
    <submittedName>
        <fullName evidence="1">Putative DDE Tnp4 domain-containing protein</fullName>
    </submittedName>
</protein>
<evidence type="ECO:0000313" key="2">
    <source>
        <dbReference type="EMBL" id="KAF4148023.1"/>
    </source>
</evidence>
<gene>
    <name evidence="1" type="ORF">GN244_ATG06981</name>
    <name evidence="2" type="ORF">GN958_ATG02833</name>
</gene>
<dbReference type="EMBL" id="WSZM01000135">
    <property type="protein sequence ID" value="KAF4040938.1"/>
    <property type="molecule type" value="Genomic_DNA"/>
</dbReference>